<reference evidence="13 14" key="1">
    <citation type="submission" date="2017-01" db="EMBL/GenBank/DDBJ databases">
        <title>Complete Genome Sequence of Dolosigranulum pigrum isolated from a Patient with interstitial lung disease.</title>
        <authorList>
            <person name="Mukhopadhyay R."/>
            <person name="Joaquin J."/>
            <person name="Hogue R."/>
            <person name="Fitzgerald S."/>
            <person name="Jospin G."/>
            <person name="Eisen J.A."/>
            <person name="Chaturvedi V."/>
        </authorList>
    </citation>
    <scope>NUCLEOTIDE SEQUENCE [LARGE SCALE GENOMIC DNA]</scope>
    <source>
        <strain evidence="13 14">15S00348</strain>
    </source>
</reference>
<name>A0A1S8KPI6_9LACT</name>
<protein>
    <recommendedName>
        <fullName evidence="3 10">Thioredoxin reductase</fullName>
        <ecNumber evidence="10">1.8.1.9</ecNumber>
    </recommendedName>
</protein>
<dbReference type="PANTHER" id="PTHR48105">
    <property type="entry name" value="THIOREDOXIN REDUCTASE 1-RELATED-RELATED"/>
    <property type="match status" value="1"/>
</dbReference>
<comment type="subunit">
    <text evidence="2 10">Homodimer.</text>
</comment>
<dbReference type="PRINTS" id="PR00469">
    <property type="entry name" value="PNDRDTASEII"/>
</dbReference>
<dbReference type="GO" id="GO:0019430">
    <property type="term" value="P:removal of superoxide radicals"/>
    <property type="evidence" value="ECO:0007669"/>
    <property type="project" value="UniProtKB-UniRule"/>
</dbReference>
<dbReference type="Gene3D" id="3.50.50.60">
    <property type="entry name" value="FAD/NAD(P)-binding domain"/>
    <property type="match status" value="2"/>
</dbReference>
<evidence type="ECO:0000259" key="12">
    <source>
        <dbReference type="Pfam" id="PF07992"/>
    </source>
</evidence>
<dbReference type="InterPro" id="IPR050097">
    <property type="entry name" value="Ferredoxin-NADP_redctase_2"/>
</dbReference>
<evidence type="ECO:0000256" key="1">
    <source>
        <dbReference type="ARBA" id="ARBA00009333"/>
    </source>
</evidence>
<dbReference type="EMBL" id="MUYF01000003">
    <property type="protein sequence ID" value="OOL81451.1"/>
    <property type="molecule type" value="Genomic_DNA"/>
</dbReference>
<comment type="catalytic activity">
    <reaction evidence="9 10">
        <text>[thioredoxin]-dithiol + NADP(+) = [thioredoxin]-disulfide + NADPH + H(+)</text>
        <dbReference type="Rhea" id="RHEA:20345"/>
        <dbReference type="Rhea" id="RHEA-COMP:10698"/>
        <dbReference type="Rhea" id="RHEA-COMP:10700"/>
        <dbReference type="ChEBI" id="CHEBI:15378"/>
        <dbReference type="ChEBI" id="CHEBI:29950"/>
        <dbReference type="ChEBI" id="CHEBI:50058"/>
        <dbReference type="ChEBI" id="CHEBI:57783"/>
        <dbReference type="ChEBI" id="CHEBI:58349"/>
        <dbReference type="EC" id="1.8.1.9"/>
    </reaction>
</comment>
<organism evidence="13 14">
    <name type="scientific">Dolosigranulum pigrum</name>
    <dbReference type="NCBI Taxonomy" id="29394"/>
    <lineage>
        <taxon>Bacteria</taxon>
        <taxon>Bacillati</taxon>
        <taxon>Bacillota</taxon>
        <taxon>Bacilli</taxon>
        <taxon>Lactobacillales</taxon>
        <taxon>Carnobacteriaceae</taxon>
        <taxon>Dolosigranulum</taxon>
    </lineage>
</organism>
<dbReference type="Proteomes" id="UP000190409">
    <property type="component" value="Unassembled WGS sequence"/>
</dbReference>
<dbReference type="InterPro" id="IPR023753">
    <property type="entry name" value="FAD/NAD-binding_dom"/>
</dbReference>
<evidence type="ECO:0000256" key="10">
    <source>
        <dbReference type="RuleBase" id="RU003880"/>
    </source>
</evidence>
<dbReference type="InterPro" id="IPR008255">
    <property type="entry name" value="Pyr_nucl-diS_OxRdtase_2_AS"/>
</dbReference>
<comment type="cofactor">
    <cofactor evidence="11">
        <name>FAD</name>
        <dbReference type="ChEBI" id="CHEBI:57692"/>
    </cofactor>
    <text evidence="11">Binds 1 FAD per subunit.</text>
</comment>
<dbReference type="AlphaFoldDB" id="A0A1S8KPI6"/>
<gene>
    <name evidence="13" type="ORF">BWX42_06700</name>
</gene>
<evidence type="ECO:0000256" key="5">
    <source>
        <dbReference type="ARBA" id="ARBA00022827"/>
    </source>
</evidence>
<keyword evidence="5 10" id="KW-0274">FAD</keyword>
<dbReference type="Pfam" id="PF07992">
    <property type="entry name" value="Pyr_redox_2"/>
    <property type="match status" value="1"/>
</dbReference>
<dbReference type="NCBIfam" id="TIGR01292">
    <property type="entry name" value="TRX_reduct"/>
    <property type="match status" value="1"/>
</dbReference>
<comment type="similarity">
    <text evidence="1 10">Belongs to the class-II pyridine nucleotide-disulfide oxidoreductase family.</text>
</comment>
<dbReference type="InterPro" id="IPR036188">
    <property type="entry name" value="FAD/NAD-bd_sf"/>
</dbReference>
<accession>A0A1S8KPI6</accession>
<dbReference type="EC" id="1.8.1.9" evidence="10"/>
<keyword evidence="7" id="KW-1015">Disulfide bond</keyword>
<evidence type="ECO:0000256" key="7">
    <source>
        <dbReference type="ARBA" id="ARBA00023157"/>
    </source>
</evidence>
<evidence type="ECO:0000256" key="3">
    <source>
        <dbReference type="ARBA" id="ARBA00018719"/>
    </source>
</evidence>
<keyword evidence="8 10" id="KW-0676">Redox-active center</keyword>
<evidence type="ECO:0000256" key="11">
    <source>
        <dbReference type="RuleBase" id="RU003881"/>
    </source>
</evidence>
<dbReference type="SUPFAM" id="SSF51905">
    <property type="entry name" value="FAD/NAD(P)-binding domain"/>
    <property type="match status" value="1"/>
</dbReference>
<sequence>MTEIYDVLIIGGGPAGLTAALYNARANLKIIVLEKKKLGGQITLTHEIANYPGAVLGEGDEPTGPELMDRMVQQAEKYGAELVVGKTVVDFDAEGDIKTVRTKDGTEYQTRAIIIASGAVPRKIGCPGEDELSGKGVSYCATCDGAFFEDMEVYVVGGGNSAVEEATFLATMARKVTIIQNLDKLTATPIAIDQLNKCDNVDIIYNSVVTEIKGDGLVEGMTIKNTETEETTEFEAAEEDGTFGVFVFIGYIPESDIYEELVDLDEWGYVESDEAMKTSVPGVFVAGDIRPKDLRQVITAAGDGATAAHSAQKYVEHHR</sequence>
<comment type="caution">
    <text evidence="13">The sequence shown here is derived from an EMBL/GenBank/DDBJ whole genome shotgun (WGS) entry which is preliminary data.</text>
</comment>
<proteinExistence type="inferred from homology"/>
<dbReference type="InterPro" id="IPR005982">
    <property type="entry name" value="Thioredox_Rdtase"/>
</dbReference>
<feature type="domain" description="FAD/NAD(P)-binding" evidence="12">
    <location>
        <begin position="5"/>
        <end position="304"/>
    </location>
</feature>
<keyword evidence="4 10" id="KW-0285">Flavoprotein</keyword>
<dbReference type="GO" id="GO:0005737">
    <property type="term" value="C:cytoplasm"/>
    <property type="evidence" value="ECO:0007669"/>
    <property type="project" value="InterPro"/>
</dbReference>
<keyword evidence="6 10" id="KW-0560">Oxidoreductase</keyword>
<evidence type="ECO:0000256" key="9">
    <source>
        <dbReference type="ARBA" id="ARBA00048132"/>
    </source>
</evidence>
<evidence type="ECO:0000313" key="13">
    <source>
        <dbReference type="EMBL" id="OOL81451.1"/>
    </source>
</evidence>
<dbReference type="PROSITE" id="PS00573">
    <property type="entry name" value="PYRIDINE_REDOX_2"/>
    <property type="match status" value="1"/>
</dbReference>
<dbReference type="GO" id="GO:0004791">
    <property type="term" value="F:thioredoxin-disulfide reductase (NADPH) activity"/>
    <property type="evidence" value="ECO:0007669"/>
    <property type="project" value="UniProtKB-UniRule"/>
</dbReference>
<evidence type="ECO:0000313" key="14">
    <source>
        <dbReference type="Proteomes" id="UP000190409"/>
    </source>
</evidence>
<evidence type="ECO:0000256" key="8">
    <source>
        <dbReference type="ARBA" id="ARBA00023284"/>
    </source>
</evidence>
<evidence type="ECO:0000256" key="2">
    <source>
        <dbReference type="ARBA" id="ARBA00011738"/>
    </source>
</evidence>
<dbReference type="PRINTS" id="PR00368">
    <property type="entry name" value="FADPNR"/>
</dbReference>
<evidence type="ECO:0000256" key="6">
    <source>
        <dbReference type="ARBA" id="ARBA00023002"/>
    </source>
</evidence>
<keyword evidence="11" id="KW-0521">NADP</keyword>
<evidence type="ECO:0000256" key="4">
    <source>
        <dbReference type="ARBA" id="ARBA00022630"/>
    </source>
</evidence>